<dbReference type="PRINTS" id="PR00411">
    <property type="entry name" value="PNDRDTASEI"/>
</dbReference>
<comment type="cofactor">
    <cofactor evidence="5">
        <name>FAD</name>
        <dbReference type="ChEBI" id="CHEBI:57692"/>
    </cofactor>
    <text evidence="5">Binds 1 FAD per subunit.</text>
</comment>
<dbReference type="AlphaFoldDB" id="A0A2U2HDM7"/>
<gene>
    <name evidence="9" type="ORF">C7C56_025190</name>
</gene>
<keyword evidence="10" id="KW-1185">Reference proteome</keyword>
<feature type="active site" description="Proton acceptor" evidence="4">
    <location>
        <position position="445"/>
    </location>
</feature>
<name>A0A2U2HDM7_9BURK</name>
<comment type="similarity">
    <text evidence="1">Belongs to the class-I pyridine nucleotide-disulfide oxidoreductase family.</text>
</comment>
<feature type="binding site" evidence="5">
    <location>
        <position position="268"/>
    </location>
    <ligand>
        <name>NAD(+)</name>
        <dbReference type="ChEBI" id="CHEBI:57540"/>
    </ligand>
</feature>
<sequence>MKEFHVDVAVIGTGTAGMSAYRAAHAHGKRVLLIEGGPYGTTCARVGCMPSKLLIAAAEAAHMLAAAPGFGVHPGAVRIDGKAVMARVRSERDRFVGFVLESVDGFPEADKLRGHARFTGPNTLQVDEHSLVTAARVVIATGSRPAIPPALADVGPGVIVSDDVFDWTDLPTSVAVVGTGVIGLELGQALHRLGVRVSVFARSGSVAQISDPEVLHVAAKTLAEELDLHFQTEIVSARQDGAEVLLTTRAAGADAREERFQFVLVAAGRTPNVDRIGIETTGLALDAKGIPVFNSRTMQCGASHIFIAGDADNERPLLPEASDQGRIAGDNAGRYPDVRPGLRRTPLAIAFTEPQIGTLGASYRELCETGKPKFAVGQVSFVNQGRSRVMLQNRGMLRVYAEYGTRRFLGAEMIGPRAENLGHLLSWACQARLTVDQMLDMPFYHPVIEEGVRTALRDLSGELDKAQPEEDCEDCPPGV</sequence>
<dbReference type="InterPro" id="IPR001100">
    <property type="entry name" value="Pyr_nuc-diS_OxRdtase"/>
</dbReference>
<dbReference type="InterPro" id="IPR023753">
    <property type="entry name" value="FAD/NAD-binding_dom"/>
</dbReference>
<evidence type="ECO:0000256" key="2">
    <source>
        <dbReference type="ARBA" id="ARBA00022630"/>
    </source>
</evidence>
<dbReference type="Gene3D" id="3.30.390.30">
    <property type="match status" value="1"/>
</dbReference>
<feature type="binding site" evidence="5">
    <location>
        <begin position="141"/>
        <end position="143"/>
    </location>
    <ligand>
        <name>FAD</name>
        <dbReference type="ChEBI" id="CHEBI:57692"/>
    </ligand>
</feature>
<evidence type="ECO:0000256" key="6">
    <source>
        <dbReference type="PIRSR" id="PIRSR000350-4"/>
    </source>
</evidence>
<proteinExistence type="inferred from homology"/>
<feature type="domain" description="Pyridine nucleotide-disulphide oxidoreductase dimerisation" evidence="7">
    <location>
        <begin position="349"/>
        <end position="455"/>
    </location>
</feature>
<dbReference type="GO" id="GO:0003955">
    <property type="term" value="F:NAD(P)H dehydrogenase (quinone) activity"/>
    <property type="evidence" value="ECO:0007669"/>
    <property type="project" value="TreeGrafter"/>
</dbReference>
<dbReference type="Gene3D" id="3.50.50.60">
    <property type="entry name" value="FAD/NAD(P)-binding domain"/>
    <property type="match status" value="2"/>
</dbReference>
<accession>A0A2U2HDM7</accession>
<feature type="domain" description="FAD/NAD(P)-binding" evidence="8">
    <location>
        <begin position="7"/>
        <end position="325"/>
    </location>
</feature>
<dbReference type="InterPro" id="IPR036188">
    <property type="entry name" value="FAD/NAD-bd_sf"/>
</dbReference>
<evidence type="ECO:0000256" key="4">
    <source>
        <dbReference type="PIRSR" id="PIRSR000350-2"/>
    </source>
</evidence>
<keyword evidence="2" id="KW-0285">Flavoprotein</keyword>
<keyword evidence="3 5" id="KW-0274">FAD</keyword>
<evidence type="ECO:0000259" key="8">
    <source>
        <dbReference type="Pfam" id="PF07992"/>
    </source>
</evidence>
<dbReference type="EMBL" id="PXWF02000314">
    <property type="protein sequence ID" value="PWF41219.1"/>
    <property type="molecule type" value="Genomic_DNA"/>
</dbReference>
<protein>
    <submittedName>
        <fullName evidence="9">Dihydrolipoyl dehydrogenase</fullName>
    </submittedName>
</protein>
<dbReference type="PANTHER" id="PTHR43014">
    <property type="entry name" value="MERCURIC REDUCTASE"/>
    <property type="match status" value="1"/>
</dbReference>
<dbReference type="RefSeq" id="WP_106760097.1">
    <property type="nucleotide sequence ID" value="NZ_PXWF02000314.1"/>
</dbReference>
<comment type="caution">
    <text evidence="9">The sequence shown here is derived from an EMBL/GenBank/DDBJ whole genome shotgun (WGS) entry which is preliminary data.</text>
</comment>
<evidence type="ECO:0000313" key="10">
    <source>
        <dbReference type="Proteomes" id="UP000241421"/>
    </source>
</evidence>
<feature type="disulfide bond" description="Redox-active" evidence="6">
    <location>
        <begin position="43"/>
        <end position="48"/>
    </location>
</feature>
<dbReference type="SUPFAM" id="SSF55424">
    <property type="entry name" value="FAD/NAD-linked reductases, dimerisation (C-terminal) domain"/>
    <property type="match status" value="1"/>
</dbReference>
<dbReference type="PIRSF" id="PIRSF000350">
    <property type="entry name" value="Mercury_reductase_MerA"/>
    <property type="match status" value="1"/>
</dbReference>
<evidence type="ECO:0000313" key="9">
    <source>
        <dbReference type="EMBL" id="PWF41219.1"/>
    </source>
</evidence>
<dbReference type="Pfam" id="PF02852">
    <property type="entry name" value="Pyr_redox_dim"/>
    <property type="match status" value="1"/>
</dbReference>
<reference evidence="9 10" key="1">
    <citation type="submission" date="2018-04" db="EMBL/GenBank/DDBJ databases">
        <title>Massilia violaceinigra sp. nov., a novel purple-pigmented bacterium isolated from Tianshan glacier, Xinjiang, China.</title>
        <authorList>
            <person name="Wang H."/>
        </authorList>
    </citation>
    <scope>NUCLEOTIDE SEQUENCE [LARGE SCALE GENOMIC DNA]</scope>
    <source>
        <strain evidence="9 10">B448-2</strain>
    </source>
</reference>
<feature type="binding site" evidence="5">
    <location>
        <begin position="178"/>
        <end position="185"/>
    </location>
    <ligand>
        <name>NAD(+)</name>
        <dbReference type="ChEBI" id="CHEBI:57540"/>
    </ligand>
</feature>
<keyword evidence="5" id="KW-0520">NAD</keyword>
<dbReference type="SUPFAM" id="SSF51905">
    <property type="entry name" value="FAD/NAD(P)-binding domain"/>
    <property type="match status" value="1"/>
</dbReference>
<organism evidence="9 10">
    <name type="scientific">Massilia glaciei</name>
    <dbReference type="NCBI Taxonomy" id="1524097"/>
    <lineage>
        <taxon>Bacteria</taxon>
        <taxon>Pseudomonadati</taxon>
        <taxon>Pseudomonadota</taxon>
        <taxon>Betaproteobacteria</taxon>
        <taxon>Burkholderiales</taxon>
        <taxon>Oxalobacteraceae</taxon>
        <taxon>Telluria group</taxon>
        <taxon>Massilia</taxon>
    </lineage>
</organism>
<dbReference type="OrthoDB" id="178496at2"/>
<evidence type="ECO:0000256" key="5">
    <source>
        <dbReference type="PIRSR" id="PIRSR000350-3"/>
    </source>
</evidence>
<evidence type="ECO:0000259" key="7">
    <source>
        <dbReference type="Pfam" id="PF02852"/>
    </source>
</evidence>
<dbReference type="NCBIfam" id="NF004939">
    <property type="entry name" value="PRK06292.1-1"/>
    <property type="match status" value="1"/>
</dbReference>
<dbReference type="Proteomes" id="UP000241421">
    <property type="component" value="Unassembled WGS sequence"/>
</dbReference>
<dbReference type="GO" id="GO:0050660">
    <property type="term" value="F:flavin adenine dinucleotide binding"/>
    <property type="evidence" value="ECO:0007669"/>
    <property type="project" value="TreeGrafter"/>
</dbReference>
<keyword evidence="5" id="KW-0547">Nucleotide-binding</keyword>
<feature type="binding site" evidence="5">
    <location>
        <position position="52"/>
    </location>
    <ligand>
        <name>FAD</name>
        <dbReference type="ChEBI" id="CHEBI:57692"/>
    </ligand>
</feature>
<dbReference type="InterPro" id="IPR004099">
    <property type="entry name" value="Pyr_nucl-diS_OxRdtase_dimer"/>
</dbReference>
<evidence type="ECO:0000256" key="1">
    <source>
        <dbReference type="ARBA" id="ARBA00007532"/>
    </source>
</evidence>
<dbReference type="PANTHER" id="PTHR43014:SF4">
    <property type="entry name" value="PYRIDINE NUCLEOTIDE-DISULFIDE OXIDOREDUCTASE RCLA-RELATED"/>
    <property type="match status" value="1"/>
</dbReference>
<feature type="binding site" evidence="5">
    <location>
        <position position="310"/>
    </location>
    <ligand>
        <name>FAD</name>
        <dbReference type="ChEBI" id="CHEBI:57692"/>
    </ligand>
</feature>
<dbReference type="InterPro" id="IPR016156">
    <property type="entry name" value="FAD/NAD-linked_Rdtase_dimer_sf"/>
</dbReference>
<dbReference type="PRINTS" id="PR00368">
    <property type="entry name" value="FADPNR"/>
</dbReference>
<evidence type="ECO:0000256" key="3">
    <source>
        <dbReference type="ARBA" id="ARBA00022827"/>
    </source>
</evidence>
<dbReference type="Pfam" id="PF07992">
    <property type="entry name" value="Pyr_redox_2"/>
    <property type="match status" value="1"/>
</dbReference>